<proteinExistence type="predicted"/>
<dbReference type="EMBL" id="KI271606">
    <property type="protein sequence ID" value="ERL64025.1"/>
    <property type="molecule type" value="Genomic_DNA"/>
</dbReference>
<evidence type="ECO:0000313" key="2">
    <source>
        <dbReference type="Proteomes" id="UP000030647"/>
    </source>
</evidence>
<dbReference type="AlphaFoldDB" id="U4TKW2"/>
<keyword evidence="2" id="KW-1185">Reference proteome</keyword>
<accession>U4TKW2</accession>
<protein>
    <submittedName>
        <fullName evidence="1">Uncharacterized protein</fullName>
    </submittedName>
</protein>
<evidence type="ECO:0000313" key="1">
    <source>
        <dbReference type="EMBL" id="ERL64025.1"/>
    </source>
</evidence>
<dbReference type="STRING" id="1231336.L248_1672"/>
<sequence>MKQNEADEEKINQELTSLVTSAASKKDVAVRLLAAYLIMIHISRDVFNGTDVFLGHDTASGRMTFTVVTNRMGVR</sequence>
<name>U4TKW2_9LACO</name>
<organism evidence="1 2">
    <name type="scientific">Schleiferilactobacillus shenzhenensis LY-73</name>
    <dbReference type="NCBI Taxonomy" id="1231336"/>
    <lineage>
        <taxon>Bacteria</taxon>
        <taxon>Bacillati</taxon>
        <taxon>Bacillota</taxon>
        <taxon>Bacilli</taxon>
        <taxon>Lactobacillales</taxon>
        <taxon>Lactobacillaceae</taxon>
        <taxon>Schleiferilactobacillus</taxon>
    </lineage>
</organism>
<dbReference type="Proteomes" id="UP000030647">
    <property type="component" value="Unassembled WGS sequence"/>
</dbReference>
<gene>
    <name evidence="1" type="ORF">L248_1672</name>
</gene>
<dbReference type="HOGENOM" id="CLU_2666565_0_0_9"/>
<reference evidence="2" key="1">
    <citation type="journal article" date="2013" name="Genome Announc.">
        <title>Whole-Genome Sequencing of Lactobacillus shenzhenensis Strain LY-73T.</title>
        <authorList>
            <person name="Lin Z."/>
            <person name="Liu Z."/>
            <person name="Yang R."/>
            <person name="Zou Y."/>
            <person name="Wan D."/>
            <person name="Chen J."/>
            <person name="Guo M."/>
            <person name="Zhao J."/>
            <person name="Fang C."/>
            <person name="Yang R."/>
            <person name="Liu F."/>
        </authorList>
    </citation>
    <scope>NUCLEOTIDE SEQUENCE [LARGE SCALE GENOMIC DNA]</scope>
    <source>
        <strain evidence="2">LY-73</strain>
    </source>
</reference>